<reference evidence="4 5" key="1">
    <citation type="submission" date="2006-10" db="EMBL/GenBank/DDBJ databases">
        <title>Complete sequence of chromosome of Pelobacter propionicus DSM 2379.</title>
        <authorList>
            <consortium name="US DOE Joint Genome Institute"/>
            <person name="Copeland A."/>
            <person name="Lucas S."/>
            <person name="Lapidus A."/>
            <person name="Barry K."/>
            <person name="Detter J.C."/>
            <person name="Glavina del Rio T."/>
            <person name="Hammon N."/>
            <person name="Israni S."/>
            <person name="Dalin E."/>
            <person name="Tice H."/>
            <person name="Pitluck S."/>
            <person name="Saunders E."/>
            <person name="Brettin T."/>
            <person name="Bruce D."/>
            <person name="Han C."/>
            <person name="Tapia R."/>
            <person name="Schmutz J."/>
            <person name="Larimer F."/>
            <person name="Land M."/>
            <person name="Hauser L."/>
            <person name="Kyrpides N."/>
            <person name="Kim E."/>
            <person name="Lovley D."/>
            <person name="Richardson P."/>
        </authorList>
    </citation>
    <scope>NUCLEOTIDE SEQUENCE [LARGE SCALE GENOMIC DNA]</scope>
    <source>
        <strain evidence="5">DSM 2379 / NBRC 103807 / OttBd1</strain>
    </source>
</reference>
<name>A1AK27_PELPD</name>
<evidence type="ECO:0000256" key="2">
    <source>
        <dbReference type="ARBA" id="ARBA00022679"/>
    </source>
</evidence>
<dbReference type="Proteomes" id="UP000006732">
    <property type="component" value="Chromosome"/>
</dbReference>
<dbReference type="InterPro" id="IPR000863">
    <property type="entry name" value="Sulfotransferase_dom"/>
</dbReference>
<sequence length="278" mass="31351">MSGIFWLASYPKSGNTWFRCFLTNLLRDGDEPASINDLEHTPIASARGLFDDSIGIEASDLTAEEIDRLRPELYRHLAETAEEPLFMKIHDAYTLLPDSRPLIPAEATSGAIYLVRNPLDVAVSFAHHSGWDYDATIAKMGLSSLTFCGKSDRLFNQLRQKLLSWSEHVLSWVDAAPFPLCLLRYEDMKAAPLETFSRAVRFAGLDYSEAQVERALAFSAFDILKEQERSEGFQEKSAAATNFFRKGKVGSWREELSEEQAARIVADHATVMRRFGYL</sequence>
<gene>
    <name evidence="4" type="ordered locus">Ppro_0057</name>
</gene>
<proteinExistence type="inferred from homology"/>
<protein>
    <submittedName>
        <fullName evidence="4">Sulfotransferase</fullName>
    </submittedName>
</protein>
<dbReference type="STRING" id="338966.Ppro_0057"/>
<dbReference type="eggNOG" id="ENOG5032BW5">
    <property type="taxonomic scope" value="Bacteria"/>
</dbReference>
<dbReference type="Pfam" id="PF00685">
    <property type="entry name" value="Sulfotransfer_1"/>
    <property type="match status" value="1"/>
</dbReference>
<dbReference type="KEGG" id="ppd:Ppro_0057"/>
<accession>A1AK27</accession>
<dbReference type="AlphaFoldDB" id="A1AK27"/>
<feature type="domain" description="Sulfotransferase" evidence="3">
    <location>
        <begin position="5"/>
        <end position="274"/>
    </location>
</feature>
<dbReference type="OrthoDB" id="9804504at2"/>
<keyword evidence="5" id="KW-1185">Reference proteome</keyword>
<dbReference type="GO" id="GO:0008146">
    <property type="term" value="F:sulfotransferase activity"/>
    <property type="evidence" value="ECO:0007669"/>
    <property type="project" value="InterPro"/>
</dbReference>
<keyword evidence="2 4" id="KW-0808">Transferase</keyword>
<dbReference type="SUPFAM" id="SSF52540">
    <property type="entry name" value="P-loop containing nucleoside triphosphate hydrolases"/>
    <property type="match status" value="1"/>
</dbReference>
<dbReference type="InterPro" id="IPR027417">
    <property type="entry name" value="P-loop_NTPase"/>
</dbReference>
<comment type="similarity">
    <text evidence="1">Belongs to the sulfotransferase 1 family.</text>
</comment>
<evidence type="ECO:0000256" key="1">
    <source>
        <dbReference type="ARBA" id="ARBA00005771"/>
    </source>
</evidence>
<dbReference type="EMBL" id="CP000482">
    <property type="protein sequence ID" value="ABK97697.1"/>
    <property type="molecule type" value="Genomic_DNA"/>
</dbReference>
<dbReference type="Gene3D" id="3.40.50.300">
    <property type="entry name" value="P-loop containing nucleotide triphosphate hydrolases"/>
    <property type="match status" value="1"/>
</dbReference>
<dbReference type="HOGENOM" id="CLU_027239_4_1_7"/>
<evidence type="ECO:0000259" key="3">
    <source>
        <dbReference type="Pfam" id="PF00685"/>
    </source>
</evidence>
<evidence type="ECO:0000313" key="5">
    <source>
        <dbReference type="Proteomes" id="UP000006732"/>
    </source>
</evidence>
<organism evidence="4 5">
    <name type="scientific">Pelobacter propionicus (strain DSM 2379 / NBRC 103807 / OttBd1)</name>
    <dbReference type="NCBI Taxonomy" id="338966"/>
    <lineage>
        <taxon>Bacteria</taxon>
        <taxon>Pseudomonadati</taxon>
        <taxon>Thermodesulfobacteriota</taxon>
        <taxon>Desulfuromonadia</taxon>
        <taxon>Desulfuromonadales</taxon>
        <taxon>Desulfuromonadaceae</taxon>
        <taxon>Pelobacter</taxon>
    </lineage>
</organism>
<dbReference type="RefSeq" id="WP_011734012.1">
    <property type="nucleotide sequence ID" value="NC_008609.1"/>
</dbReference>
<dbReference type="PANTHER" id="PTHR11783">
    <property type="entry name" value="SULFOTRANSFERASE SULT"/>
    <property type="match status" value="1"/>
</dbReference>
<evidence type="ECO:0000313" key="4">
    <source>
        <dbReference type="EMBL" id="ABK97697.1"/>
    </source>
</evidence>